<dbReference type="Proteomes" id="UP000277204">
    <property type="component" value="Unassembled WGS sequence"/>
</dbReference>
<gene>
    <name evidence="1" type="ORF">SMRZ_LOCUS2077</name>
</gene>
<keyword evidence="2" id="KW-1185">Reference proteome</keyword>
<protein>
    <submittedName>
        <fullName evidence="1">Uncharacterized protein</fullName>
    </submittedName>
</protein>
<organism evidence="1 2">
    <name type="scientific">Schistosoma margrebowiei</name>
    <dbReference type="NCBI Taxonomy" id="48269"/>
    <lineage>
        <taxon>Eukaryota</taxon>
        <taxon>Metazoa</taxon>
        <taxon>Spiralia</taxon>
        <taxon>Lophotrochozoa</taxon>
        <taxon>Platyhelminthes</taxon>
        <taxon>Trematoda</taxon>
        <taxon>Digenea</taxon>
        <taxon>Strigeidida</taxon>
        <taxon>Schistosomatoidea</taxon>
        <taxon>Schistosomatidae</taxon>
        <taxon>Schistosoma</taxon>
    </lineage>
</organism>
<evidence type="ECO:0000313" key="1">
    <source>
        <dbReference type="EMBL" id="VDO53842.1"/>
    </source>
</evidence>
<dbReference type="AlphaFoldDB" id="A0A183LE52"/>
<reference evidence="1 2" key="1">
    <citation type="submission" date="2018-11" db="EMBL/GenBank/DDBJ databases">
        <authorList>
            <consortium name="Pathogen Informatics"/>
        </authorList>
    </citation>
    <scope>NUCLEOTIDE SEQUENCE [LARGE SCALE GENOMIC DNA]</scope>
    <source>
        <strain evidence="1 2">Zambia</strain>
    </source>
</reference>
<evidence type="ECO:0000313" key="2">
    <source>
        <dbReference type="Proteomes" id="UP000277204"/>
    </source>
</evidence>
<dbReference type="EMBL" id="UZAI01000512">
    <property type="protein sequence ID" value="VDO53842.1"/>
    <property type="molecule type" value="Genomic_DNA"/>
</dbReference>
<proteinExistence type="predicted"/>
<name>A0A183LE52_9TREM</name>
<accession>A0A183LE52</accession>
<sequence>MLCMRNDLLSVNVELTIFDFRSRLRTPNCKRQLQSWHTTEIKP</sequence>